<evidence type="ECO:0000313" key="3">
    <source>
        <dbReference type="Proteomes" id="UP000426027"/>
    </source>
</evidence>
<dbReference type="InterPro" id="IPR025250">
    <property type="entry name" value="DUF4199"/>
</dbReference>
<dbReference type="Proteomes" id="UP000426027">
    <property type="component" value="Chromosome"/>
</dbReference>
<feature type="transmembrane region" description="Helical" evidence="1">
    <location>
        <begin position="166"/>
        <end position="187"/>
    </location>
</feature>
<feature type="transmembrane region" description="Helical" evidence="1">
    <location>
        <begin position="102"/>
        <end position="124"/>
    </location>
</feature>
<sequence>MPLLDEHCKAISRASFTINIPASKKTPAMENKVTTPVMKGLIISLILIVFAVVVTIFKLETNKALGIVPLVILIGGIIWANLNFAQQMDGNVTFGQVFGHGFKATALVAGIMGMWVALSLTVLFPESLDRAMEIQRTAMLEQGMSENEVDKALVLGKKMAVPMGTIVSVILYIIVGAIGSLIGAAVAKKNPTPTPFQ</sequence>
<reference evidence="2 3" key="1">
    <citation type="submission" date="2019-11" db="EMBL/GenBank/DDBJ databases">
        <authorList>
            <person name="Im W.T."/>
        </authorList>
    </citation>
    <scope>NUCLEOTIDE SEQUENCE [LARGE SCALE GENOMIC DNA]</scope>
    <source>
        <strain evidence="2 3">SB-02</strain>
    </source>
</reference>
<accession>A0A6I6G9R6</accession>
<dbReference type="KEGG" id="fls:GLV81_14315"/>
<protein>
    <submittedName>
        <fullName evidence="2">DUF4199 family protein</fullName>
    </submittedName>
</protein>
<evidence type="ECO:0000313" key="2">
    <source>
        <dbReference type="EMBL" id="QGW29124.1"/>
    </source>
</evidence>
<keyword evidence="3" id="KW-1185">Reference proteome</keyword>
<feature type="transmembrane region" description="Helical" evidence="1">
    <location>
        <begin position="64"/>
        <end position="82"/>
    </location>
</feature>
<dbReference type="Pfam" id="PF13858">
    <property type="entry name" value="DUF4199"/>
    <property type="match status" value="1"/>
</dbReference>
<organism evidence="2 3">
    <name type="scientific">Phnomibacter ginsenosidimutans</name>
    <dbReference type="NCBI Taxonomy" id="2676868"/>
    <lineage>
        <taxon>Bacteria</taxon>
        <taxon>Pseudomonadati</taxon>
        <taxon>Bacteroidota</taxon>
        <taxon>Chitinophagia</taxon>
        <taxon>Chitinophagales</taxon>
        <taxon>Chitinophagaceae</taxon>
        <taxon>Phnomibacter</taxon>
    </lineage>
</organism>
<keyword evidence="1" id="KW-0812">Transmembrane</keyword>
<dbReference type="AlphaFoldDB" id="A0A6I6G9R6"/>
<name>A0A6I6G9R6_9BACT</name>
<dbReference type="EMBL" id="CP046566">
    <property type="protein sequence ID" value="QGW29124.1"/>
    <property type="molecule type" value="Genomic_DNA"/>
</dbReference>
<gene>
    <name evidence="2" type="ORF">GLV81_14315</name>
</gene>
<feature type="transmembrane region" description="Helical" evidence="1">
    <location>
        <begin position="37"/>
        <end position="57"/>
    </location>
</feature>
<keyword evidence="1" id="KW-0472">Membrane</keyword>
<keyword evidence="1" id="KW-1133">Transmembrane helix</keyword>
<evidence type="ECO:0000256" key="1">
    <source>
        <dbReference type="SAM" id="Phobius"/>
    </source>
</evidence>
<proteinExistence type="predicted"/>